<sequence>MAEGILHFAIPVLAFESSFPTAFLRTQRVCLVILIDETQNINNQLGTRPPAVPGKWIATPADAVTRPDATHVAVVQETLRQKALTTARIRQRIWLWLEHLIRLEGRISLMFRS</sequence>
<comment type="caution">
    <text evidence="1">The sequence shown here is derived from an EMBL/GenBank/DDBJ whole genome shotgun (WGS) entry which is preliminary data.</text>
</comment>
<gene>
    <name evidence="1" type="ORF">PM001_LOCUS12100</name>
</gene>
<dbReference type="Proteomes" id="UP001162060">
    <property type="component" value="Unassembled WGS sequence"/>
</dbReference>
<accession>A0AAV1TX01</accession>
<organism evidence="1 2">
    <name type="scientific">Peronospora matthiolae</name>
    <dbReference type="NCBI Taxonomy" id="2874970"/>
    <lineage>
        <taxon>Eukaryota</taxon>
        <taxon>Sar</taxon>
        <taxon>Stramenopiles</taxon>
        <taxon>Oomycota</taxon>
        <taxon>Peronosporomycetes</taxon>
        <taxon>Peronosporales</taxon>
        <taxon>Peronosporaceae</taxon>
        <taxon>Peronospora</taxon>
    </lineage>
</organism>
<evidence type="ECO:0000313" key="1">
    <source>
        <dbReference type="EMBL" id="CAK7926950.1"/>
    </source>
</evidence>
<proteinExistence type="predicted"/>
<name>A0AAV1TX01_9STRA</name>
<dbReference type="AlphaFoldDB" id="A0AAV1TX01"/>
<evidence type="ECO:0000313" key="2">
    <source>
        <dbReference type="Proteomes" id="UP001162060"/>
    </source>
</evidence>
<dbReference type="EMBL" id="CAKLBY020000104">
    <property type="protein sequence ID" value="CAK7926950.1"/>
    <property type="molecule type" value="Genomic_DNA"/>
</dbReference>
<reference evidence="1" key="1">
    <citation type="submission" date="2024-01" db="EMBL/GenBank/DDBJ databases">
        <authorList>
            <person name="Webb A."/>
        </authorList>
    </citation>
    <scope>NUCLEOTIDE SEQUENCE</scope>
    <source>
        <strain evidence="1">Pm1</strain>
    </source>
</reference>
<protein>
    <submittedName>
        <fullName evidence="1">Uncharacterized protein</fullName>
    </submittedName>
</protein>